<keyword evidence="9" id="KW-0443">Lipid metabolism</keyword>
<proteinExistence type="inferred from homology"/>
<evidence type="ECO:0000256" key="3">
    <source>
        <dbReference type="ARBA" id="ARBA00022516"/>
    </source>
</evidence>
<evidence type="ECO:0000256" key="6">
    <source>
        <dbReference type="ARBA" id="ARBA00022989"/>
    </source>
</evidence>
<comment type="caution">
    <text evidence="14">The sequence shown here is derived from an EMBL/GenBank/DDBJ whole genome shotgun (WGS) entry which is preliminary data.</text>
</comment>
<feature type="domain" description="Fatty acid desaturase" evidence="13">
    <location>
        <begin position="5"/>
        <end position="213"/>
    </location>
</feature>
<dbReference type="InterPro" id="IPR005804">
    <property type="entry name" value="FA_desaturase_dom"/>
</dbReference>
<evidence type="ECO:0000256" key="2">
    <source>
        <dbReference type="ARBA" id="ARBA00008749"/>
    </source>
</evidence>
<gene>
    <name evidence="14" type="ORF">Q0590_30645</name>
</gene>
<dbReference type="Pfam" id="PF00487">
    <property type="entry name" value="FA_desaturase"/>
    <property type="match status" value="1"/>
</dbReference>
<keyword evidence="8" id="KW-0408">Iron</keyword>
<organism evidence="14 15">
    <name type="scientific">Rhodocytophaga aerolata</name>
    <dbReference type="NCBI Taxonomy" id="455078"/>
    <lineage>
        <taxon>Bacteria</taxon>
        <taxon>Pseudomonadati</taxon>
        <taxon>Bacteroidota</taxon>
        <taxon>Cytophagia</taxon>
        <taxon>Cytophagales</taxon>
        <taxon>Rhodocytophagaceae</taxon>
        <taxon>Rhodocytophaga</taxon>
    </lineage>
</organism>
<keyword evidence="6 12" id="KW-1133">Transmembrane helix</keyword>
<evidence type="ECO:0000256" key="1">
    <source>
        <dbReference type="ARBA" id="ARBA00004141"/>
    </source>
</evidence>
<keyword evidence="10 12" id="KW-0472">Membrane</keyword>
<name>A0ABT8RJ03_9BACT</name>
<keyword evidence="11" id="KW-0275">Fatty acid biosynthesis</keyword>
<feature type="transmembrane region" description="Helical" evidence="12">
    <location>
        <begin position="131"/>
        <end position="150"/>
    </location>
</feature>
<dbReference type="RefSeq" id="WP_302041474.1">
    <property type="nucleotide sequence ID" value="NZ_JAUKPO010000034.1"/>
</dbReference>
<comment type="subcellular location">
    <subcellularLocation>
        <location evidence="1">Membrane</location>
        <topology evidence="1">Multi-pass membrane protein</topology>
    </subcellularLocation>
</comment>
<evidence type="ECO:0000256" key="5">
    <source>
        <dbReference type="ARBA" id="ARBA00022832"/>
    </source>
</evidence>
<dbReference type="Proteomes" id="UP001168528">
    <property type="component" value="Unassembled WGS sequence"/>
</dbReference>
<evidence type="ECO:0000256" key="11">
    <source>
        <dbReference type="ARBA" id="ARBA00023160"/>
    </source>
</evidence>
<feature type="transmembrane region" description="Helical" evidence="12">
    <location>
        <begin position="40"/>
        <end position="59"/>
    </location>
</feature>
<comment type="similarity">
    <text evidence="2">Belongs to the fatty acid desaturase type 2 family.</text>
</comment>
<evidence type="ECO:0000259" key="13">
    <source>
        <dbReference type="Pfam" id="PF00487"/>
    </source>
</evidence>
<evidence type="ECO:0000313" key="14">
    <source>
        <dbReference type="EMBL" id="MDO1450672.1"/>
    </source>
</evidence>
<dbReference type="EMBL" id="JAUKPO010000034">
    <property type="protein sequence ID" value="MDO1450672.1"/>
    <property type="molecule type" value="Genomic_DNA"/>
</dbReference>
<dbReference type="PANTHER" id="PTHR11351">
    <property type="entry name" value="ACYL-COA DESATURASE"/>
    <property type="match status" value="1"/>
</dbReference>
<evidence type="ECO:0000313" key="15">
    <source>
        <dbReference type="Proteomes" id="UP001168528"/>
    </source>
</evidence>
<accession>A0ABT8RJ03</accession>
<evidence type="ECO:0000256" key="10">
    <source>
        <dbReference type="ARBA" id="ARBA00023136"/>
    </source>
</evidence>
<evidence type="ECO:0000256" key="8">
    <source>
        <dbReference type="ARBA" id="ARBA00023004"/>
    </source>
</evidence>
<reference evidence="14" key="1">
    <citation type="submission" date="2023-07" db="EMBL/GenBank/DDBJ databases">
        <title>The genome sequence of Rhodocytophaga aerolata KACC 12507.</title>
        <authorList>
            <person name="Zhang X."/>
        </authorList>
    </citation>
    <scope>NUCLEOTIDE SEQUENCE</scope>
    <source>
        <strain evidence="14">KACC 12507</strain>
    </source>
</reference>
<keyword evidence="5" id="KW-0276">Fatty acid metabolism</keyword>
<evidence type="ECO:0000256" key="9">
    <source>
        <dbReference type="ARBA" id="ARBA00023098"/>
    </source>
</evidence>
<evidence type="ECO:0000256" key="12">
    <source>
        <dbReference type="SAM" id="Phobius"/>
    </source>
</evidence>
<dbReference type="GO" id="GO:0016491">
    <property type="term" value="F:oxidoreductase activity"/>
    <property type="evidence" value="ECO:0007669"/>
    <property type="project" value="UniProtKB-KW"/>
</dbReference>
<protein>
    <submittedName>
        <fullName evidence="14">Acyl-CoA desaturase</fullName>
        <ecNumber evidence="14">1.14.19.-</ecNumber>
    </submittedName>
</protein>
<keyword evidence="4 12" id="KW-0812">Transmembrane</keyword>
<dbReference type="CDD" id="cd03505">
    <property type="entry name" value="Delta9-FADS-like"/>
    <property type="match status" value="1"/>
</dbReference>
<dbReference type="EC" id="1.14.19.-" evidence="14"/>
<keyword evidence="7 14" id="KW-0560">Oxidoreductase</keyword>
<dbReference type="PANTHER" id="PTHR11351:SF31">
    <property type="entry name" value="DESATURASE 1, ISOFORM A-RELATED"/>
    <property type="match status" value="1"/>
</dbReference>
<evidence type="ECO:0000256" key="7">
    <source>
        <dbReference type="ARBA" id="ARBA00023002"/>
    </source>
</evidence>
<dbReference type="InterPro" id="IPR015876">
    <property type="entry name" value="Acyl-CoA_DS"/>
</dbReference>
<feature type="transmembrane region" description="Helical" evidence="12">
    <location>
        <begin position="156"/>
        <end position="180"/>
    </location>
</feature>
<keyword evidence="3" id="KW-0444">Lipid biosynthesis</keyword>
<keyword evidence="15" id="KW-1185">Reference proteome</keyword>
<evidence type="ECO:0000256" key="4">
    <source>
        <dbReference type="ARBA" id="ARBA00022692"/>
    </source>
</evidence>
<sequence length="249" mass="29217">MAIVFLLIIHWYSSLFFQSVFHHRYAAHGMFTMSRAWEKAFYIGCYLTQGSSYISAYAYGIMHRLHHAHTDTSEDPHSPGNSSNVFTMMWQTRNNYFDIFTGKTNVEQKYTVGLPKWEAFDKIAHSPLSRLAWCGFYIFLYYLLATQWWMFLLLPLHFGMGAIQGAVVNWLAHVVGYVNFQVNNTSKNLIPVDFIFWGEAYHNNHHKHPSRPNNSVKWFEVDTGYLAMKILHQLKIIKLRTQKSHRLKV</sequence>